<feature type="region of interest" description="Disordered" evidence="6">
    <location>
        <begin position="30"/>
        <end position="57"/>
    </location>
</feature>
<dbReference type="GO" id="GO:0006270">
    <property type="term" value="P:DNA replication initiation"/>
    <property type="evidence" value="ECO:0007669"/>
    <property type="project" value="TreeGrafter"/>
</dbReference>
<keyword evidence="4" id="KW-0238">DNA-binding</keyword>
<gene>
    <name evidence="10" type="primary">LOC105174311</name>
</gene>
<dbReference type="Pfam" id="PF18137">
    <property type="entry name" value="WHD_ORC"/>
    <property type="match status" value="1"/>
</dbReference>
<dbReference type="GO" id="GO:0005664">
    <property type="term" value="C:nuclear origin of replication recognition complex"/>
    <property type="evidence" value="ECO:0007669"/>
    <property type="project" value="InterPro"/>
</dbReference>
<keyword evidence="9" id="KW-1185">Reference proteome</keyword>
<organism evidence="9 10">
    <name type="scientific">Sesamum indicum</name>
    <name type="common">Oriental sesame</name>
    <name type="synonym">Sesamum orientale</name>
    <dbReference type="NCBI Taxonomy" id="4182"/>
    <lineage>
        <taxon>Eukaryota</taxon>
        <taxon>Viridiplantae</taxon>
        <taxon>Streptophyta</taxon>
        <taxon>Embryophyta</taxon>
        <taxon>Tracheophyta</taxon>
        <taxon>Spermatophyta</taxon>
        <taxon>Magnoliopsida</taxon>
        <taxon>eudicotyledons</taxon>
        <taxon>Gunneridae</taxon>
        <taxon>Pentapetalae</taxon>
        <taxon>asterids</taxon>
        <taxon>lamiids</taxon>
        <taxon>Lamiales</taxon>
        <taxon>Pedaliaceae</taxon>
        <taxon>Sesamum</taxon>
    </lineage>
</organism>
<feature type="compositionally biased region" description="Basic residues" evidence="6">
    <location>
        <begin position="661"/>
        <end position="675"/>
    </location>
</feature>
<evidence type="ECO:0000313" key="9">
    <source>
        <dbReference type="Proteomes" id="UP000504604"/>
    </source>
</evidence>
<dbReference type="PANTHER" id="PTHR12748:SF0">
    <property type="entry name" value="ORIGIN RECOGNITION COMPLEX SUBUNIT 3"/>
    <property type="match status" value="1"/>
</dbReference>
<dbReference type="InterPro" id="IPR020795">
    <property type="entry name" value="ORC3"/>
</dbReference>
<dbReference type="OrthoDB" id="10265211at2759"/>
<evidence type="ECO:0000256" key="2">
    <source>
        <dbReference type="ARBA" id="ARBA00010977"/>
    </source>
</evidence>
<dbReference type="Pfam" id="PF07034">
    <property type="entry name" value="ORC3_N"/>
    <property type="match status" value="1"/>
</dbReference>
<evidence type="ECO:0000259" key="8">
    <source>
        <dbReference type="Pfam" id="PF18137"/>
    </source>
</evidence>
<keyword evidence="3" id="KW-0235">DNA replication</keyword>
<dbReference type="GO" id="GO:0005656">
    <property type="term" value="C:nuclear pre-replicative complex"/>
    <property type="evidence" value="ECO:0007669"/>
    <property type="project" value="TreeGrafter"/>
</dbReference>
<name>A0A6I9UAA8_SESIN</name>
<dbReference type="GO" id="GO:0031261">
    <property type="term" value="C:DNA replication preinitiation complex"/>
    <property type="evidence" value="ECO:0007669"/>
    <property type="project" value="TreeGrafter"/>
</dbReference>
<dbReference type="GeneID" id="105174311"/>
<feature type="domain" description="Origin recognition complex subunit 3 N-terminal" evidence="7">
    <location>
        <begin position="21"/>
        <end position="346"/>
    </location>
</feature>
<dbReference type="InParanoid" id="A0A6I9UAA8"/>
<dbReference type="AlphaFoldDB" id="A0A6I9UAA8"/>
<keyword evidence="5" id="KW-0539">Nucleus</keyword>
<dbReference type="Proteomes" id="UP000504604">
    <property type="component" value="Linkage group LG11"/>
</dbReference>
<comment type="similarity">
    <text evidence="2">Belongs to the ORC3 family.</text>
</comment>
<comment type="subcellular location">
    <subcellularLocation>
        <location evidence="1">Nucleus</location>
    </subcellularLocation>
</comment>
<evidence type="ECO:0000256" key="1">
    <source>
        <dbReference type="ARBA" id="ARBA00004123"/>
    </source>
</evidence>
<dbReference type="CDD" id="cd20704">
    <property type="entry name" value="Orc3"/>
    <property type="match status" value="1"/>
</dbReference>
<dbReference type="FunCoup" id="A0A6I9UAA8">
    <property type="interactions" value="2681"/>
</dbReference>
<dbReference type="InterPro" id="IPR045667">
    <property type="entry name" value="ORC3_N"/>
</dbReference>
<evidence type="ECO:0000259" key="7">
    <source>
        <dbReference type="Pfam" id="PF07034"/>
    </source>
</evidence>
<evidence type="ECO:0000256" key="6">
    <source>
        <dbReference type="SAM" id="MobiDB-lite"/>
    </source>
</evidence>
<dbReference type="PANTHER" id="PTHR12748">
    <property type="entry name" value="ORIGIN RECOGNITION COMPLEX SUBUNIT 3"/>
    <property type="match status" value="1"/>
</dbReference>
<proteinExistence type="inferred from homology"/>
<reference evidence="10" key="1">
    <citation type="submission" date="2025-08" db="UniProtKB">
        <authorList>
            <consortium name="RefSeq"/>
        </authorList>
    </citation>
    <scope>IDENTIFICATION</scope>
</reference>
<evidence type="ECO:0000256" key="3">
    <source>
        <dbReference type="ARBA" id="ARBA00022705"/>
    </source>
</evidence>
<accession>A0A6I9UAA8</accession>
<sequence length="723" mass="81515">MDAAPDAPSSLPIPTAENDLQPFFVLHKASPPRKSAAKARRRIDLSPKTCDSSTEQNDDSLRLETFNSLWSKTESIIKDVLKNLNANVFDEIDKWVHVSFNAIRACRKLDCFSATSPYPILNSASIAAAGASRQIFTGLLFTKNMEFVDDTLTFADLGVHLRSNGCYVANLTSLDFSAKSGVGGCLKTLLRQFLMVGIDAPDMSILASWYTEQENYESPLVVIIDDVERCCASVLADFIIMLREWVVKIPLVLILGVATDVDALRNILCSNVCSYLSVREFALGTPAERMDAVIESVLLRSESFSIGKQVSTFLRNCFLRHDGTLTLFIRALKIAMVQHTYGETLSFTLTKIVDEEGSKGFDGENILLRDIVLKRALNLPSLQRFCQPSARLVDWASGLSELKRLRTLWSSTVMCLYEAGKYQKISLLDLYCELLEHDQRYSGASDHTQLAKDKIVSSHNNHFHGCLQKEGYVIRAFQIVRDLTAVKLCKLLNRWELLTRGIKEIHEKVKELQALMKSEENRPKRDLKEASKKPTARNLINEKTAKTTANEKVATFLQCMVRQYIQPIESIPYNEIIFFNNVDKLQTALIGDPRRRIQADLLESHKFVRCSCCSKNSGVPIPSMHDTSIMYSLAQEHGDLINLHEWFHSFKSIVSLPPLQAKRRARASPSPKKRKNSNEPQNRNDAKIQAAFCRAVTELQITGLLRMPSKRRPDYVQRVAFGL</sequence>
<dbReference type="KEGG" id="sind:105174311"/>
<evidence type="ECO:0000256" key="4">
    <source>
        <dbReference type="ARBA" id="ARBA00023125"/>
    </source>
</evidence>
<evidence type="ECO:0000313" key="10">
    <source>
        <dbReference type="RefSeq" id="XP_011094669.1"/>
    </source>
</evidence>
<protein>
    <submittedName>
        <fullName evidence="10">Origin of replication complex subunit 3</fullName>
    </submittedName>
</protein>
<dbReference type="GO" id="GO:0003688">
    <property type="term" value="F:DNA replication origin binding"/>
    <property type="evidence" value="ECO:0007669"/>
    <property type="project" value="TreeGrafter"/>
</dbReference>
<evidence type="ECO:0000256" key="5">
    <source>
        <dbReference type="ARBA" id="ARBA00023242"/>
    </source>
</evidence>
<dbReference type="InterPro" id="IPR040855">
    <property type="entry name" value="ORC_WH_C"/>
</dbReference>
<feature type="region of interest" description="Disordered" evidence="6">
    <location>
        <begin position="661"/>
        <end position="685"/>
    </location>
</feature>
<dbReference type="RefSeq" id="XP_011094669.1">
    <property type="nucleotide sequence ID" value="XM_011096367.2"/>
</dbReference>
<feature type="domain" description="Origin recognition complex subunit 3 winged helix C-terminal" evidence="8">
    <location>
        <begin position="594"/>
        <end position="721"/>
    </location>
</feature>